<dbReference type="RefSeq" id="WP_386128899.1">
    <property type="nucleotide sequence ID" value="NZ_JBHTJL010000009.1"/>
</dbReference>
<gene>
    <name evidence="1" type="ORF">ACFQ1Q_05800</name>
</gene>
<reference evidence="2" key="1">
    <citation type="journal article" date="2019" name="Int. J. Syst. Evol. Microbiol.">
        <title>The Global Catalogue of Microorganisms (GCM) 10K type strain sequencing project: providing services to taxonomists for standard genome sequencing and annotation.</title>
        <authorList>
            <consortium name="The Broad Institute Genomics Platform"/>
            <consortium name="The Broad Institute Genome Sequencing Center for Infectious Disease"/>
            <person name="Wu L."/>
            <person name="Ma J."/>
        </authorList>
    </citation>
    <scope>NUCLEOTIDE SEQUENCE [LARGE SCALE GENOMIC DNA]</scope>
    <source>
        <strain evidence="2">CCUG 62215</strain>
    </source>
</reference>
<name>A0ABW3N768_9FLAO</name>
<keyword evidence="2" id="KW-1185">Reference proteome</keyword>
<dbReference type="Proteomes" id="UP001597013">
    <property type="component" value="Unassembled WGS sequence"/>
</dbReference>
<comment type="caution">
    <text evidence="1">The sequence shown here is derived from an EMBL/GenBank/DDBJ whole genome shotgun (WGS) entry which is preliminary data.</text>
</comment>
<dbReference type="EMBL" id="JBHTJL010000009">
    <property type="protein sequence ID" value="MFD1062753.1"/>
    <property type="molecule type" value="Genomic_DNA"/>
</dbReference>
<accession>A0ABW3N768</accession>
<evidence type="ECO:0008006" key="3">
    <source>
        <dbReference type="Google" id="ProtNLM"/>
    </source>
</evidence>
<evidence type="ECO:0000313" key="2">
    <source>
        <dbReference type="Proteomes" id="UP001597013"/>
    </source>
</evidence>
<sequence>MLNRLLLLSFFCFFANSFSQEDTQTKSTEEVKIFLDCDRCDQEFLRQNLGNVQFVRDQDLGDVHIFVVTQRNGARGQSYEMDFIGKNDLEKINYKLNFSTDGNMTNDDERRRVLEYLKLGLVRFWIARGTIDEVVVNVPTPENEEEKVEEKDPWDYWLFRLGASGFFNGQEQSKSSNLNFSVSARRVTENNKFNMFARYGENRSTFTFINEDGSEDDFVVFNNNRRLNVSDIISINDHWSYGIFTSIGTSTFSNFDLFWTARPALEYSFFDYADSAKKQLTISYRNGIRYNDYIERTVFNETEEYFWEHGIQLGGRINQEWGNLNAEVSFNQFLQDPSLNALNFFLGTNVRLFKGFNFNVSGSYSITRNQVNIPGGDLTVEELLLQQQQLQSGFNYFVSVGFNYSFGSIYNTVVNPRFDF</sequence>
<organism evidence="1 2">
    <name type="scientific">Winogradskyella litorisediminis</name>
    <dbReference type="NCBI Taxonomy" id="1156618"/>
    <lineage>
        <taxon>Bacteria</taxon>
        <taxon>Pseudomonadati</taxon>
        <taxon>Bacteroidota</taxon>
        <taxon>Flavobacteriia</taxon>
        <taxon>Flavobacteriales</taxon>
        <taxon>Flavobacteriaceae</taxon>
        <taxon>Winogradskyella</taxon>
    </lineage>
</organism>
<evidence type="ECO:0000313" key="1">
    <source>
        <dbReference type="EMBL" id="MFD1062753.1"/>
    </source>
</evidence>
<proteinExistence type="predicted"/>
<protein>
    <recommendedName>
        <fullName evidence="3">DUF481 domain-containing protein</fullName>
    </recommendedName>
</protein>